<dbReference type="AlphaFoldDB" id="A0A1B3ZDQ8"/>
<gene>
    <name evidence="1" type="ORF">AWL63_18110</name>
</gene>
<reference evidence="1 2" key="1">
    <citation type="submission" date="2016-01" db="EMBL/GenBank/DDBJ databases">
        <title>Complete genome and mega plasmid sequence of Sphingomonas panacis DCY99 elicits systemic resistance in rice to Xanthomonas oryzae.</title>
        <authorList>
            <person name="Kim Y.J."/>
            <person name="Yang D.C."/>
            <person name="Sing P."/>
        </authorList>
    </citation>
    <scope>NUCLEOTIDE SEQUENCE [LARGE SCALE GENOMIC DNA]</scope>
    <source>
        <strain evidence="1 2">DCY99</strain>
    </source>
</reference>
<evidence type="ECO:0000313" key="1">
    <source>
        <dbReference type="EMBL" id="AOH85562.1"/>
    </source>
</evidence>
<dbReference type="RefSeq" id="WP_069206098.1">
    <property type="nucleotide sequence ID" value="NZ_CP014168.1"/>
</dbReference>
<organism evidence="1 2">
    <name type="scientific">Sphingomonas panacis</name>
    <dbReference type="NCBI Taxonomy" id="1560345"/>
    <lineage>
        <taxon>Bacteria</taxon>
        <taxon>Pseudomonadati</taxon>
        <taxon>Pseudomonadota</taxon>
        <taxon>Alphaproteobacteria</taxon>
        <taxon>Sphingomonadales</taxon>
        <taxon>Sphingomonadaceae</taxon>
        <taxon>Sphingomonas</taxon>
    </lineage>
</organism>
<name>A0A1B3ZDQ8_9SPHN</name>
<dbReference type="KEGG" id="span:AWL63_18110"/>
<evidence type="ECO:0000313" key="2">
    <source>
        <dbReference type="Proteomes" id="UP000094256"/>
    </source>
</evidence>
<accession>A0A1B3ZDQ8</accession>
<keyword evidence="2" id="KW-1185">Reference proteome</keyword>
<dbReference type="OrthoDB" id="7451261at2"/>
<proteinExistence type="predicted"/>
<protein>
    <submittedName>
        <fullName evidence="1">Uncharacterized protein</fullName>
    </submittedName>
</protein>
<sequence length="68" mass="7685">MAPRTHALALSPRRAELASFDHAYAVAVQRRRETGRHQFVIHTDEPLQPYRVTTVPPVDAQDVVMHVA</sequence>
<dbReference type="Proteomes" id="UP000094256">
    <property type="component" value="Chromosome"/>
</dbReference>
<dbReference type="EMBL" id="CP014168">
    <property type="protein sequence ID" value="AOH85562.1"/>
    <property type="molecule type" value="Genomic_DNA"/>
</dbReference>